<comment type="catalytic activity">
    <reaction evidence="8">
        <text>a 2,3-saturated acyl-[ACP] + NAD(+) = a (2E)-enoyl-[ACP] + NADH + H(+)</text>
        <dbReference type="Rhea" id="RHEA:10240"/>
        <dbReference type="Rhea" id="RHEA-COMP:9925"/>
        <dbReference type="Rhea" id="RHEA-COMP:9926"/>
        <dbReference type="ChEBI" id="CHEBI:15378"/>
        <dbReference type="ChEBI" id="CHEBI:57540"/>
        <dbReference type="ChEBI" id="CHEBI:57945"/>
        <dbReference type="ChEBI" id="CHEBI:78784"/>
        <dbReference type="ChEBI" id="CHEBI:78785"/>
        <dbReference type="EC" id="1.3.1.9"/>
    </reaction>
</comment>
<dbReference type="EMBL" id="CP135136">
    <property type="protein sequence ID" value="WWR12234.1"/>
    <property type="molecule type" value="Genomic_DNA"/>
</dbReference>
<dbReference type="EC" id="1.3.1.9" evidence="8"/>
<keyword evidence="4" id="KW-0276">Fatty acid metabolism</keyword>
<dbReference type="InterPro" id="IPR036291">
    <property type="entry name" value="NAD(P)-bd_dom_sf"/>
</dbReference>
<evidence type="ECO:0000256" key="2">
    <source>
        <dbReference type="ARBA" id="ARBA00009233"/>
    </source>
</evidence>
<evidence type="ECO:0000256" key="4">
    <source>
        <dbReference type="ARBA" id="ARBA00022832"/>
    </source>
</evidence>
<evidence type="ECO:0000256" key="7">
    <source>
        <dbReference type="ARBA" id="ARBA00023160"/>
    </source>
</evidence>
<keyword evidence="5 8" id="KW-0560">Oxidoreductase</keyword>
<evidence type="ECO:0000256" key="1">
    <source>
        <dbReference type="ARBA" id="ARBA00005194"/>
    </source>
</evidence>
<evidence type="ECO:0000256" key="5">
    <source>
        <dbReference type="ARBA" id="ARBA00023002"/>
    </source>
</evidence>
<dbReference type="PIRSF" id="PIRSF000094">
    <property type="entry name" value="Enoyl-ACP_rdct"/>
    <property type="match status" value="1"/>
</dbReference>
<protein>
    <recommendedName>
        <fullName evidence="8">Enoyl-[acyl-carrier-protein] reductase [NADH]</fullName>
        <ecNumber evidence="8">1.3.1.9</ecNumber>
    </recommendedName>
</protein>
<keyword evidence="8" id="KW-0520">NAD</keyword>
<sequence>MSLLKGKKILIMGLINKYSIAYGIAQSCFEYGAELAFTFQNEKIKNRLQKISSDFNSSFILPCDVTQDKEIYLTFDKIKKKWGTLNGLIHSIAFTPTNQIKGGNFIKNINKKDYLISQEISTYSLIEISKNAFPLMKNSNGSIVTLSYYGAEKVIPNYNTMGITKSSLESSVRYLSFNLGKMNIRVNAISPGPIKTISSSRIKDFNKIKTIYKNSTPLQRNVSIKEIGQVAVFLCSDLSSGITGEIVHVDAGYHVMGITRY</sequence>
<dbReference type="PANTHER" id="PTHR43159">
    <property type="entry name" value="ENOYL-[ACYL-CARRIER-PROTEIN] REDUCTASE"/>
    <property type="match status" value="1"/>
</dbReference>
<comment type="pathway">
    <text evidence="1">Lipid metabolism; fatty acid biosynthesis.</text>
</comment>
<evidence type="ECO:0000256" key="3">
    <source>
        <dbReference type="ARBA" id="ARBA00022516"/>
    </source>
</evidence>
<dbReference type="InterPro" id="IPR002347">
    <property type="entry name" value="SDR_fam"/>
</dbReference>
<evidence type="ECO:0000256" key="8">
    <source>
        <dbReference type="PIRNR" id="PIRNR000094"/>
    </source>
</evidence>
<proteinExistence type="inferred from homology"/>
<dbReference type="Pfam" id="PF13561">
    <property type="entry name" value="adh_short_C2"/>
    <property type="match status" value="1"/>
</dbReference>
<dbReference type="InterPro" id="IPR014358">
    <property type="entry name" value="Enoyl-ACP_Rdtase_NADH"/>
</dbReference>
<dbReference type="PROSITE" id="PS51257">
    <property type="entry name" value="PROKAR_LIPOPROTEIN"/>
    <property type="match status" value="1"/>
</dbReference>
<dbReference type="PRINTS" id="PR00081">
    <property type="entry name" value="GDHRDH"/>
</dbReference>
<keyword evidence="3 8" id="KW-0444">Lipid biosynthesis</keyword>
<comment type="similarity">
    <text evidence="2 8">Belongs to the short-chain dehydrogenases/reductases (SDR) family. FabI subfamily.</text>
</comment>
<dbReference type="RefSeq" id="WP_338521958.1">
    <property type="nucleotide sequence ID" value="NZ_CP135136.1"/>
</dbReference>
<gene>
    <name evidence="9" type="ORF">RQL38_01250</name>
</gene>
<dbReference type="SUPFAM" id="SSF51735">
    <property type="entry name" value="NAD(P)-binding Rossmann-fold domains"/>
    <property type="match status" value="1"/>
</dbReference>
<dbReference type="CDD" id="cd05372">
    <property type="entry name" value="ENR_SDR"/>
    <property type="match status" value="1"/>
</dbReference>
<evidence type="ECO:0000313" key="10">
    <source>
        <dbReference type="Proteomes" id="UP001360424"/>
    </source>
</evidence>
<dbReference type="Gene3D" id="1.10.8.400">
    <property type="entry name" value="Enoyl acyl carrier protein reductase"/>
    <property type="match status" value="1"/>
</dbReference>
<evidence type="ECO:0000313" key="9">
    <source>
        <dbReference type="EMBL" id="WWR12234.1"/>
    </source>
</evidence>
<evidence type="ECO:0000256" key="6">
    <source>
        <dbReference type="ARBA" id="ARBA00023098"/>
    </source>
</evidence>
<dbReference type="Proteomes" id="UP001360424">
    <property type="component" value="Chromosome"/>
</dbReference>
<accession>A0ABZ2H1U6</accession>
<reference evidence="9" key="1">
    <citation type="submission" date="2023-09" db="EMBL/GenBank/DDBJ databases">
        <title>Genomes of two closely related lineages of the louse Polyplax serrata with different host specificities.</title>
        <authorList>
            <person name="Martinu J."/>
            <person name="Tarabai H."/>
            <person name="Stefka J."/>
            <person name="Hypsa V."/>
        </authorList>
    </citation>
    <scope>NUCLEOTIDE SEQUENCE [LARGE SCALE GENOMIC DNA]</scope>
    <source>
        <strain evidence="9">HR10_N</strain>
    </source>
</reference>
<dbReference type="PANTHER" id="PTHR43159:SF2">
    <property type="entry name" value="ENOYL-[ACYL-CARRIER-PROTEIN] REDUCTASE [NADH], CHLOROPLASTIC"/>
    <property type="match status" value="1"/>
</dbReference>
<name>A0ABZ2H1U6_9GAMM</name>
<keyword evidence="6" id="KW-0443">Lipid metabolism</keyword>
<organism evidence="9 10">
    <name type="scientific">Candidatus Legionella polyplacis</name>
    <dbReference type="NCBI Taxonomy" id="2005262"/>
    <lineage>
        <taxon>Bacteria</taxon>
        <taxon>Pseudomonadati</taxon>
        <taxon>Pseudomonadota</taxon>
        <taxon>Gammaproteobacteria</taxon>
        <taxon>Legionellales</taxon>
        <taxon>Legionellaceae</taxon>
        <taxon>Legionella</taxon>
    </lineage>
</organism>
<keyword evidence="10" id="KW-1185">Reference proteome</keyword>
<dbReference type="Gene3D" id="3.40.50.720">
    <property type="entry name" value="NAD(P)-binding Rossmann-like Domain"/>
    <property type="match status" value="1"/>
</dbReference>
<keyword evidence="7 8" id="KW-0275">Fatty acid biosynthesis</keyword>